<evidence type="ECO:0000313" key="2">
    <source>
        <dbReference type="Proteomes" id="UP000032142"/>
    </source>
</evidence>
<dbReference type="GO" id="GO:0051213">
    <property type="term" value="F:dioxygenase activity"/>
    <property type="evidence" value="ECO:0007669"/>
    <property type="project" value="UniProtKB-KW"/>
</dbReference>
<dbReference type="EMBL" id="KN431590">
    <property type="protein sequence ID" value="KHG25199.1"/>
    <property type="molecule type" value="Genomic_DNA"/>
</dbReference>
<protein>
    <submittedName>
        <fullName evidence="1">Tryptophan 2,3-dioxygenase</fullName>
    </submittedName>
</protein>
<reference evidence="2" key="1">
    <citation type="submission" date="2014-09" db="EMBL/GenBank/DDBJ databases">
        <authorList>
            <person name="Mudge J."/>
            <person name="Ramaraj T."/>
            <person name="Lindquist I.E."/>
            <person name="Bharti A.K."/>
            <person name="Sundararajan A."/>
            <person name="Cameron C.T."/>
            <person name="Woodward J.E."/>
            <person name="May G.D."/>
            <person name="Brubaker C."/>
            <person name="Broadhvest J."/>
            <person name="Wilkins T.A."/>
        </authorList>
    </citation>
    <scope>NUCLEOTIDE SEQUENCE</scope>
    <source>
        <strain evidence="2">cv. AKA8401</strain>
    </source>
</reference>
<keyword evidence="1" id="KW-0560">Oxidoreductase</keyword>
<organism evidence="1 2">
    <name type="scientific">Gossypium arboreum</name>
    <name type="common">Tree cotton</name>
    <name type="synonym">Gossypium nanking</name>
    <dbReference type="NCBI Taxonomy" id="29729"/>
    <lineage>
        <taxon>Eukaryota</taxon>
        <taxon>Viridiplantae</taxon>
        <taxon>Streptophyta</taxon>
        <taxon>Embryophyta</taxon>
        <taxon>Tracheophyta</taxon>
        <taxon>Spermatophyta</taxon>
        <taxon>Magnoliopsida</taxon>
        <taxon>eudicotyledons</taxon>
        <taxon>Gunneridae</taxon>
        <taxon>Pentapetalae</taxon>
        <taxon>rosids</taxon>
        <taxon>malvids</taxon>
        <taxon>Malvales</taxon>
        <taxon>Malvaceae</taxon>
        <taxon>Malvoideae</taxon>
        <taxon>Gossypium</taxon>
    </lineage>
</organism>
<proteinExistence type="predicted"/>
<sequence length="122" mass="14469">MKQVVHKTMSPASKILGQILPLIHFRTQQCKKSLWRNKYQLINPSVTLIKEVKMQLLQVENVFYHARGLNSNDLVSYLSPKMDLQGVKLHWEETKIPRLQSLLLPFVYYIFRNKFKKTSHFI</sequence>
<keyword evidence="2" id="KW-1185">Reference proteome</keyword>
<name>A0A0B0PL97_GOSAR</name>
<keyword evidence="1" id="KW-0223">Dioxygenase</keyword>
<gene>
    <name evidence="1" type="ORF">F383_01491</name>
</gene>
<dbReference type="Proteomes" id="UP000032142">
    <property type="component" value="Unassembled WGS sequence"/>
</dbReference>
<evidence type="ECO:0000313" key="1">
    <source>
        <dbReference type="EMBL" id="KHG25199.1"/>
    </source>
</evidence>
<accession>A0A0B0PL97</accession>
<dbReference type="AlphaFoldDB" id="A0A0B0PL97"/>